<comment type="caution">
    <text evidence="2">The sequence shown here is derived from an EMBL/GenBank/DDBJ whole genome shotgun (WGS) entry which is preliminary data.</text>
</comment>
<feature type="transmembrane region" description="Helical" evidence="1">
    <location>
        <begin position="52"/>
        <end position="76"/>
    </location>
</feature>
<gene>
    <name evidence="2" type="ORF">RCL2_001904000</name>
</gene>
<evidence type="ECO:0000313" key="2">
    <source>
        <dbReference type="EMBL" id="GES92253.1"/>
    </source>
</evidence>
<protein>
    <submittedName>
        <fullName evidence="2">Uncharacterized protein</fullName>
    </submittedName>
</protein>
<keyword evidence="1" id="KW-0472">Membrane</keyword>
<evidence type="ECO:0000313" key="3">
    <source>
        <dbReference type="Proteomes" id="UP000615446"/>
    </source>
</evidence>
<keyword evidence="1" id="KW-1133">Transmembrane helix</keyword>
<name>A0A8H3QU38_9GLOM</name>
<keyword evidence="1" id="KW-0812">Transmembrane</keyword>
<evidence type="ECO:0000256" key="1">
    <source>
        <dbReference type="SAM" id="Phobius"/>
    </source>
</evidence>
<dbReference type="Proteomes" id="UP000615446">
    <property type="component" value="Unassembled WGS sequence"/>
</dbReference>
<dbReference type="EMBL" id="BLAL01000215">
    <property type="protein sequence ID" value="GES92253.1"/>
    <property type="molecule type" value="Genomic_DNA"/>
</dbReference>
<organism evidence="2 3">
    <name type="scientific">Rhizophagus clarus</name>
    <dbReference type="NCBI Taxonomy" id="94130"/>
    <lineage>
        <taxon>Eukaryota</taxon>
        <taxon>Fungi</taxon>
        <taxon>Fungi incertae sedis</taxon>
        <taxon>Mucoromycota</taxon>
        <taxon>Glomeromycotina</taxon>
        <taxon>Glomeromycetes</taxon>
        <taxon>Glomerales</taxon>
        <taxon>Glomeraceae</taxon>
        <taxon>Rhizophagus</taxon>
    </lineage>
</organism>
<proteinExistence type="predicted"/>
<dbReference type="AlphaFoldDB" id="A0A8H3QU38"/>
<accession>A0A8H3QU38</accession>
<reference evidence="2" key="1">
    <citation type="submission" date="2019-10" db="EMBL/GenBank/DDBJ databases">
        <title>Conservation and host-specific expression of non-tandemly repeated heterogenous ribosome RNA gene in arbuscular mycorrhizal fungi.</title>
        <authorList>
            <person name="Maeda T."/>
            <person name="Kobayashi Y."/>
            <person name="Nakagawa T."/>
            <person name="Ezawa T."/>
            <person name="Yamaguchi K."/>
            <person name="Bino T."/>
            <person name="Nishimoto Y."/>
            <person name="Shigenobu S."/>
            <person name="Kawaguchi M."/>
        </authorList>
    </citation>
    <scope>NUCLEOTIDE SEQUENCE</scope>
    <source>
        <strain evidence="2">HR1</strain>
    </source>
</reference>
<sequence>MDSKNLVKLLPKRERRIKIIVLQGFVSWNSLKLGVIDNSFDVRPFLVDEEGIHIFVVGPFVFVHGVVVKSFSALIVRLIRNF</sequence>